<evidence type="ECO:0000313" key="2">
    <source>
        <dbReference type="EMBL" id="KAK7685410.1"/>
    </source>
</evidence>
<sequence>MVSSQEERNEPSLRKDLNPIAGVIRPYSQSPVPMWIVSGIFLASSVVPPNPLRPPLMQRLGFGAIFAGAGYVTSTGDIYNGTGISTAWSLTYLFLNIRKALRPPRSSLSLILSSAALFSSTLYGTEYFLLQEKDDS</sequence>
<keyword evidence="1" id="KW-0812">Transmembrane</keyword>
<evidence type="ECO:0000313" key="3">
    <source>
        <dbReference type="Proteomes" id="UP001385951"/>
    </source>
</evidence>
<dbReference type="PANTHER" id="PTHR28177">
    <property type="entry name" value="ALTERED INHERITANCE OF MITOCHONDRIA PROTEIN 19, MITOCHONDRIAL"/>
    <property type="match status" value="1"/>
</dbReference>
<dbReference type="AlphaFoldDB" id="A0AAW0FW30"/>
<keyword evidence="1" id="KW-0472">Membrane</keyword>
<keyword evidence="1" id="KW-1133">Transmembrane helix</keyword>
<organism evidence="2 3">
    <name type="scientific">Cerrena zonata</name>
    <dbReference type="NCBI Taxonomy" id="2478898"/>
    <lineage>
        <taxon>Eukaryota</taxon>
        <taxon>Fungi</taxon>
        <taxon>Dikarya</taxon>
        <taxon>Basidiomycota</taxon>
        <taxon>Agaricomycotina</taxon>
        <taxon>Agaricomycetes</taxon>
        <taxon>Polyporales</taxon>
        <taxon>Cerrenaceae</taxon>
        <taxon>Cerrena</taxon>
    </lineage>
</organism>
<feature type="transmembrane region" description="Helical" evidence="1">
    <location>
        <begin position="107"/>
        <end position="130"/>
    </location>
</feature>
<evidence type="ECO:0000256" key="1">
    <source>
        <dbReference type="SAM" id="Phobius"/>
    </source>
</evidence>
<reference evidence="2 3" key="1">
    <citation type="submission" date="2022-09" db="EMBL/GenBank/DDBJ databases">
        <authorList>
            <person name="Palmer J.M."/>
        </authorList>
    </citation>
    <scope>NUCLEOTIDE SEQUENCE [LARGE SCALE GENOMIC DNA]</scope>
    <source>
        <strain evidence="2 3">DSM 7382</strain>
    </source>
</reference>
<dbReference type="Pfam" id="PF10315">
    <property type="entry name" value="Aim19"/>
    <property type="match status" value="1"/>
</dbReference>
<dbReference type="InterPro" id="IPR019419">
    <property type="entry name" value="AIM19"/>
</dbReference>
<proteinExistence type="predicted"/>
<dbReference type="PANTHER" id="PTHR28177:SF1">
    <property type="entry name" value="ALTERED INHERITANCE OF MITOCHONDRIA PROTEIN 19, MITOCHONDRIAL"/>
    <property type="match status" value="1"/>
</dbReference>
<dbReference type="GO" id="GO:0005739">
    <property type="term" value="C:mitochondrion"/>
    <property type="evidence" value="ECO:0007669"/>
    <property type="project" value="TreeGrafter"/>
</dbReference>
<accession>A0AAW0FW30</accession>
<keyword evidence="3" id="KW-1185">Reference proteome</keyword>
<comment type="caution">
    <text evidence="2">The sequence shown here is derived from an EMBL/GenBank/DDBJ whole genome shotgun (WGS) entry which is preliminary data.</text>
</comment>
<dbReference type="EMBL" id="JASBNA010000020">
    <property type="protein sequence ID" value="KAK7685410.1"/>
    <property type="molecule type" value="Genomic_DNA"/>
</dbReference>
<protein>
    <submittedName>
        <fullName evidence="2">Uncharacterized protein</fullName>
    </submittedName>
</protein>
<gene>
    <name evidence="2" type="ORF">QCA50_011273</name>
</gene>
<dbReference type="Proteomes" id="UP001385951">
    <property type="component" value="Unassembled WGS sequence"/>
</dbReference>
<name>A0AAW0FW30_9APHY</name>